<evidence type="ECO:0000313" key="2">
    <source>
        <dbReference type="EMBL" id="TKK82812.1"/>
    </source>
</evidence>
<evidence type="ECO:0000313" key="3">
    <source>
        <dbReference type="Proteomes" id="UP000305836"/>
    </source>
</evidence>
<dbReference type="Proteomes" id="UP000305836">
    <property type="component" value="Unassembled WGS sequence"/>
</dbReference>
<dbReference type="AlphaFoldDB" id="A0A4U3M3M2"/>
<keyword evidence="1" id="KW-0472">Membrane</keyword>
<dbReference type="OrthoDB" id="4058760at2"/>
<accession>A0A4U3M3M2</accession>
<gene>
    <name evidence="2" type="ORF">FDA38_08650</name>
</gene>
<evidence type="ECO:0000256" key="1">
    <source>
        <dbReference type="SAM" id="Phobius"/>
    </source>
</evidence>
<feature type="transmembrane region" description="Helical" evidence="1">
    <location>
        <begin position="39"/>
        <end position="61"/>
    </location>
</feature>
<keyword evidence="1" id="KW-0812">Transmembrane</keyword>
<keyword evidence="3" id="KW-1185">Reference proteome</keyword>
<keyword evidence="1" id="KW-1133">Transmembrane helix</keyword>
<sequence>MPAGLRAVWVLAWIVIIWAIWAVLAGPLKDKVIGQDEPVTAAVGALVSGGLTAGLISYLMARVLPGWLTASFVDVVRYLDTSPRSYEVRREICEGLVEMLQALQASQQPKYDRVVQVAHSLGAYIAYDTIAYLWGTMNSKTDNTEAVDKASRR</sequence>
<dbReference type="EMBL" id="SZPZ01000001">
    <property type="protein sequence ID" value="TKK82812.1"/>
    <property type="molecule type" value="Genomic_DNA"/>
</dbReference>
<organism evidence="2 3">
    <name type="scientific">Kribbella jiaozuonensis</name>
    <dbReference type="NCBI Taxonomy" id="2575441"/>
    <lineage>
        <taxon>Bacteria</taxon>
        <taxon>Bacillati</taxon>
        <taxon>Actinomycetota</taxon>
        <taxon>Actinomycetes</taxon>
        <taxon>Propionibacteriales</taxon>
        <taxon>Kribbellaceae</taxon>
        <taxon>Kribbella</taxon>
    </lineage>
</organism>
<feature type="transmembrane region" description="Helical" evidence="1">
    <location>
        <begin position="7"/>
        <end position="27"/>
    </location>
</feature>
<reference evidence="2 3" key="1">
    <citation type="submission" date="2019-04" db="EMBL/GenBank/DDBJ databases">
        <title>Kribbella sp. NEAU-THZ 27 nov., a novel actinomycete isolated from soil.</title>
        <authorList>
            <person name="Duan L."/>
        </authorList>
    </citation>
    <scope>NUCLEOTIDE SEQUENCE [LARGE SCALE GENOMIC DNA]</scope>
    <source>
        <strain evidence="3">NEAU-THZ27</strain>
    </source>
</reference>
<dbReference type="RefSeq" id="WP_137253501.1">
    <property type="nucleotide sequence ID" value="NZ_JBHSPQ010000001.1"/>
</dbReference>
<comment type="caution">
    <text evidence="2">The sequence shown here is derived from an EMBL/GenBank/DDBJ whole genome shotgun (WGS) entry which is preliminary data.</text>
</comment>
<protein>
    <submittedName>
        <fullName evidence="2">Uncharacterized protein</fullName>
    </submittedName>
</protein>
<proteinExistence type="predicted"/>
<name>A0A4U3M3M2_9ACTN</name>